<dbReference type="GO" id="GO:0016887">
    <property type="term" value="F:ATP hydrolysis activity"/>
    <property type="evidence" value="ECO:0007669"/>
    <property type="project" value="InterPro"/>
</dbReference>
<gene>
    <name evidence="5" type="ORF">NDI89_19825</name>
</gene>
<feature type="domain" description="ABC transporter" evidence="4">
    <location>
        <begin position="7"/>
        <end position="242"/>
    </location>
</feature>
<dbReference type="Proteomes" id="UP001154061">
    <property type="component" value="Unassembled WGS sequence"/>
</dbReference>
<evidence type="ECO:0000256" key="2">
    <source>
        <dbReference type="ARBA" id="ARBA00022741"/>
    </source>
</evidence>
<evidence type="ECO:0000256" key="1">
    <source>
        <dbReference type="ARBA" id="ARBA00022448"/>
    </source>
</evidence>
<evidence type="ECO:0000256" key="3">
    <source>
        <dbReference type="ARBA" id="ARBA00022840"/>
    </source>
</evidence>
<dbReference type="Gene3D" id="3.40.50.300">
    <property type="entry name" value="P-loop containing nucleotide triphosphate hydrolases"/>
    <property type="match status" value="1"/>
</dbReference>
<dbReference type="RefSeq" id="WP_277524202.1">
    <property type="nucleotide sequence ID" value="NZ_JAMQOT010000009.1"/>
</dbReference>
<keyword evidence="3 5" id="KW-0067">ATP-binding</keyword>
<keyword evidence="6" id="KW-1185">Reference proteome</keyword>
<name>A0A9Q4L556_9EURY</name>
<dbReference type="AlphaFoldDB" id="A0A9Q4L556"/>
<evidence type="ECO:0000313" key="5">
    <source>
        <dbReference type="EMBL" id="MDF9747832.1"/>
    </source>
</evidence>
<evidence type="ECO:0000313" key="6">
    <source>
        <dbReference type="Proteomes" id="UP001154061"/>
    </source>
</evidence>
<sequence length="247" mass="26943">MSSDTVFRIDELRKEFGGLVAVDDLSFDLQDDEILGLIGPNGSGKSTVFNCIMGIYDVTGGSVQFRDTDITKLDTHDIVNRGIARVSQESNPIPSSTVGENIDLFTYPNDIFSLTGGASQAEILDIARRFDLDEKLDTLPGSLPHADVRRLEIAKALATEPEMLLLDEPFAGMNQAEIRELSDQIRDIHAEGRPIIIVDHNMKGLMSIVDRVVVINSGQKIAEGSPEEIANDETVQKAYLAGAEVTN</sequence>
<keyword evidence="1" id="KW-0813">Transport</keyword>
<dbReference type="PANTHER" id="PTHR45772:SF2">
    <property type="entry name" value="ABC TRANSPORTER ATP-BINDING PROTEIN"/>
    <property type="match status" value="1"/>
</dbReference>
<evidence type="ECO:0000259" key="4">
    <source>
        <dbReference type="PROSITE" id="PS50893"/>
    </source>
</evidence>
<dbReference type="SUPFAM" id="SSF52540">
    <property type="entry name" value="P-loop containing nucleoside triphosphate hydrolases"/>
    <property type="match status" value="1"/>
</dbReference>
<dbReference type="Pfam" id="PF00005">
    <property type="entry name" value="ABC_tran"/>
    <property type="match status" value="1"/>
</dbReference>
<dbReference type="PANTHER" id="PTHR45772">
    <property type="entry name" value="CONSERVED COMPONENT OF ABC TRANSPORTER FOR NATURAL AMINO ACIDS-RELATED"/>
    <property type="match status" value="1"/>
</dbReference>
<keyword evidence="2" id="KW-0547">Nucleotide-binding</keyword>
<reference evidence="5" key="1">
    <citation type="submission" date="2022-06" db="EMBL/GenBank/DDBJ databases">
        <title>Natrinema sp. a new haloarchaeum isolate from saline soil.</title>
        <authorList>
            <person name="Strakova D."/>
            <person name="Galisteo C."/>
            <person name="Sanchez-Porro C."/>
            <person name="Ventosa A."/>
        </authorList>
    </citation>
    <scope>NUCLEOTIDE SEQUENCE</scope>
    <source>
        <strain evidence="5">S1CR25-10</strain>
    </source>
</reference>
<dbReference type="Pfam" id="PF12399">
    <property type="entry name" value="BCA_ABC_TP_C"/>
    <property type="match status" value="1"/>
</dbReference>
<dbReference type="GO" id="GO:0005524">
    <property type="term" value="F:ATP binding"/>
    <property type="evidence" value="ECO:0007669"/>
    <property type="project" value="UniProtKB-KW"/>
</dbReference>
<accession>A0A9Q4L556</accession>
<dbReference type="GO" id="GO:0005886">
    <property type="term" value="C:plasma membrane"/>
    <property type="evidence" value="ECO:0007669"/>
    <property type="project" value="TreeGrafter"/>
</dbReference>
<dbReference type="InterPro" id="IPR032823">
    <property type="entry name" value="BCA_ABC_TP_C"/>
</dbReference>
<dbReference type="EMBL" id="JAMQOT010000009">
    <property type="protein sequence ID" value="MDF9747832.1"/>
    <property type="molecule type" value="Genomic_DNA"/>
</dbReference>
<dbReference type="CDD" id="cd03219">
    <property type="entry name" value="ABC_Mj1267_LivG_branched"/>
    <property type="match status" value="1"/>
</dbReference>
<dbReference type="InterPro" id="IPR027417">
    <property type="entry name" value="P-loop_NTPase"/>
</dbReference>
<dbReference type="InterPro" id="IPR003593">
    <property type="entry name" value="AAA+_ATPase"/>
</dbReference>
<dbReference type="InterPro" id="IPR003439">
    <property type="entry name" value="ABC_transporter-like_ATP-bd"/>
</dbReference>
<dbReference type="SMART" id="SM00382">
    <property type="entry name" value="AAA"/>
    <property type="match status" value="1"/>
</dbReference>
<organism evidence="5 6">
    <name type="scientific">Natrinema salsiterrestre</name>
    <dbReference type="NCBI Taxonomy" id="2950540"/>
    <lineage>
        <taxon>Archaea</taxon>
        <taxon>Methanobacteriati</taxon>
        <taxon>Methanobacteriota</taxon>
        <taxon>Stenosarchaea group</taxon>
        <taxon>Halobacteria</taxon>
        <taxon>Halobacteriales</taxon>
        <taxon>Natrialbaceae</taxon>
        <taxon>Natrinema</taxon>
    </lineage>
</organism>
<comment type="caution">
    <text evidence="5">The sequence shown here is derived from an EMBL/GenBank/DDBJ whole genome shotgun (WGS) entry which is preliminary data.</text>
</comment>
<protein>
    <submittedName>
        <fullName evidence="5">ABC transporter ATP-binding protein</fullName>
    </submittedName>
</protein>
<dbReference type="PROSITE" id="PS50893">
    <property type="entry name" value="ABC_TRANSPORTER_2"/>
    <property type="match status" value="1"/>
</dbReference>
<proteinExistence type="predicted"/>
<dbReference type="InterPro" id="IPR051120">
    <property type="entry name" value="ABC_AA/LPS_Transport"/>
</dbReference>